<feature type="domain" description="Ig-like" evidence="4">
    <location>
        <begin position="289"/>
        <end position="380"/>
    </location>
</feature>
<dbReference type="GO" id="GO:0005886">
    <property type="term" value="C:plasma membrane"/>
    <property type="evidence" value="ECO:0007669"/>
    <property type="project" value="TreeGrafter"/>
</dbReference>
<reference evidence="5 6" key="1">
    <citation type="journal article" date="2018" name="Sci. Rep.">
        <title>Genomic signatures of local adaptation to the degree of environmental predictability in rotifers.</title>
        <authorList>
            <person name="Franch-Gras L."/>
            <person name="Hahn C."/>
            <person name="Garcia-Roger E.M."/>
            <person name="Carmona M.J."/>
            <person name="Serra M."/>
            <person name="Gomez A."/>
        </authorList>
    </citation>
    <scope>NUCLEOTIDE SEQUENCE [LARGE SCALE GENOMIC DNA]</scope>
    <source>
        <strain evidence="5">HYR1</strain>
    </source>
</reference>
<keyword evidence="5" id="KW-0675">Receptor</keyword>
<dbReference type="SUPFAM" id="SSF48726">
    <property type="entry name" value="Immunoglobulin"/>
    <property type="match status" value="1"/>
</dbReference>
<sequence length="478" mass="55833">KPEILLYRPTKICSTNWTCEQDKTATIQCDAQAHQIDDMDIKFVECADINTCYSLLNNHMFEKELENNFTVYMPVSRRKRSPEDDLIILVDQDSNHKVQNSPNKFDRVEKADDRNAWYLKKKLMVKTFHIVYCIAFNEKGFSLNKKLIIPSDLTNGLSYDTKVVYERDYDTEIVQGDTFSIQFWFNNILYSSSDYELSSVEDGSCAMAVKEPRRTTFSHIVELMFEDVSVDCKNNYTLQINVDKHPYFYPSQNSRPVSPVLFYNLNVLKPIDLYFLNQSMHLNQTNETEQIVTYGDLQIKPDKTLILDCEYYGRPKGKIAWLKDNKTVNLDDEKFNLDAGKLEIFRTHPVDSGTYECHVTNRYGRIKRSFRIHVETTTITLKVKVMSKRIIGLIVVVSLCAIVLLVLLMFALVKIIKQKRENKKLKKKHEELFDFLLNGNLSVIEDDILDKKVLGQIKFDDKKFEIERTNFIILVFNQ</sequence>
<dbReference type="Proteomes" id="UP000276133">
    <property type="component" value="Unassembled WGS sequence"/>
</dbReference>
<dbReference type="PANTHER" id="PTHR45080">
    <property type="entry name" value="CONTACTIN 5"/>
    <property type="match status" value="1"/>
</dbReference>
<keyword evidence="1" id="KW-0732">Signal</keyword>
<dbReference type="InterPro" id="IPR003599">
    <property type="entry name" value="Ig_sub"/>
</dbReference>
<dbReference type="PROSITE" id="PS50835">
    <property type="entry name" value="IG_LIKE"/>
    <property type="match status" value="1"/>
</dbReference>
<evidence type="ECO:0000256" key="1">
    <source>
        <dbReference type="ARBA" id="ARBA00022729"/>
    </source>
</evidence>
<keyword evidence="3" id="KW-0472">Membrane</keyword>
<keyword evidence="6" id="KW-1185">Reference proteome</keyword>
<dbReference type="Gene3D" id="2.60.40.10">
    <property type="entry name" value="Immunoglobulins"/>
    <property type="match status" value="1"/>
</dbReference>
<evidence type="ECO:0000313" key="5">
    <source>
        <dbReference type="EMBL" id="RNA43512.1"/>
    </source>
</evidence>
<dbReference type="SMART" id="SM00408">
    <property type="entry name" value="IGc2"/>
    <property type="match status" value="1"/>
</dbReference>
<dbReference type="InterPro" id="IPR003598">
    <property type="entry name" value="Ig_sub2"/>
</dbReference>
<dbReference type="EMBL" id="REGN01000218">
    <property type="protein sequence ID" value="RNA43512.1"/>
    <property type="molecule type" value="Genomic_DNA"/>
</dbReference>
<organism evidence="5 6">
    <name type="scientific">Brachionus plicatilis</name>
    <name type="common">Marine rotifer</name>
    <name type="synonym">Brachionus muelleri</name>
    <dbReference type="NCBI Taxonomy" id="10195"/>
    <lineage>
        <taxon>Eukaryota</taxon>
        <taxon>Metazoa</taxon>
        <taxon>Spiralia</taxon>
        <taxon>Gnathifera</taxon>
        <taxon>Rotifera</taxon>
        <taxon>Eurotatoria</taxon>
        <taxon>Monogononta</taxon>
        <taxon>Pseudotrocha</taxon>
        <taxon>Ploima</taxon>
        <taxon>Brachionidae</taxon>
        <taxon>Brachionus</taxon>
    </lineage>
</organism>
<dbReference type="InterPro" id="IPR036179">
    <property type="entry name" value="Ig-like_dom_sf"/>
</dbReference>
<gene>
    <name evidence="5" type="ORF">BpHYR1_044311</name>
</gene>
<dbReference type="Pfam" id="PF07679">
    <property type="entry name" value="I-set"/>
    <property type="match status" value="1"/>
</dbReference>
<evidence type="ECO:0000256" key="2">
    <source>
        <dbReference type="ARBA" id="ARBA00023157"/>
    </source>
</evidence>
<keyword evidence="3" id="KW-1133">Transmembrane helix</keyword>
<dbReference type="GO" id="GO:0007156">
    <property type="term" value="P:homophilic cell adhesion via plasma membrane adhesion molecules"/>
    <property type="evidence" value="ECO:0007669"/>
    <property type="project" value="TreeGrafter"/>
</dbReference>
<dbReference type="SMART" id="SM00409">
    <property type="entry name" value="IG"/>
    <property type="match status" value="1"/>
</dbReference>
<dbReference type="STRING" id="10195.A0A3M7T661"/>
<protein>
    <submittedName>
        <fullName evidence="5">Vascular endothelial growth factor receptor 1</fullName>
    </submittedName>
</protein>
<feature type="non-terminal residue" evidence="5">
    <location>
        <position position="1"/>
    </location>
</feature>
<keyword evidence="2" id="KW-1015">Disulfide bond</keyword>
<dbReference type="PANTHER" id="PTHR45080:SF8">
    <property type="entry name" value="IG-LIKE DOMAIN-CONTAINING PROTEIN"/>
    <property type="match status" value="1"/>
</dbReference>
<dbReference type="InterPro" id="IPR007110">
    <property type="entry name" value="Ig-like_dom"/>
</dbReference>
<dbReference type="AlphaFoldDB" id="A0A3M7T661"/>
<dbReference type="InterPro" id="IPR050958">
    <property type="entry name" value="Cell_Adh-Cytoskel_Orgn"/>
</dbReference>
<keyword evidence="3" id="KW-0812">Transmembrane</keyword>
<dbReference type="InterPro" id="IPR013783">
    <property type="entry name" value="Ig-like_fold"/>
</dbReference>
<dbReference type="InterPro" id="IPR013098">
    <property type="entry name" value="Ig_I-set"/>
</dbReference>
<proteinExistence type="predicted"/>
<name>A0A3M7T661_BRAPC</name>
<dbReference type="OrthoDB" id="6106100at2759"/>
<feature type="transmembrane region" description="Helical" evidence="3">
    <location>
        <begin position="390"/>
        <end position="416"/>
    </location>
</feature>
<evidence type="ECO:0000259" key="4">
    <source>
        <dbReference type="PROSITE" id="PS50835"/>
    </source>
</evidence>
<evidence type="ECO:0000313" key="6">
    <source>
        <dbReference type="Proteomes" id="UP000276133"/>
    </source>
</evidence>
<evidence type="ECO:0000256" key="3">
    <source>
        <dbReference type="SAM" id="Phobius"/>
    </source>
</evidence>
<comment type="caution">
    <text evidence="5">The sequence shown here is derived from an EMBL/GenBank/DDBJ whole genome shotgun (WGS) entry which is preliminary data.</text>
</comment>
<accession>A0A3M7T661</accession>